<dbReference type="Pfam" id="PF01151">
    <property type="entry name" value="ELO"/>
    <property type="match status" value="1"/>
</dbReference>
<evidence type="ECO:0000313" key="11">
    <source>
        <dbReference type="EMBL" id="KAK8775342.1"/>
    </source>
</evidence>
<evidence type="ECO:0000256" key="4">
    <source>
        <dbReference type="ARBA" id="ARBA00022692"/>
    </source>
</evidence>
<dbReference type="EMBL" id="JARKHS020014239">
    <property type="protein sequence ID" value="KAK8775342.1"/>
    <property type="molecule type" value="Genomic_DNA"/>
</dbReference>
<evidence type="ECO:0000256" key="10">
    <source>
        <dbReference type="RuleBase" id="RU361115"/>
    </source>
</evidence>
<dbReference type="PANTHER" id="PTHR11157:SF69">
    <property type="entry name" value="ELONGATION OF VERY LONG CHAIN FATTY ACIDS PROTEIN 7"/>
    <property type="match status" value="1"/>
</dbReference>
<keyword evidence="5 10" id="KW-0276">Fatty acid metabolism</keyword>
<dbReference type="GO" id="GO:0034626">
    <property type="term" value="P:fatty acid elongation, polyunsaturated fatty acid"/>
    <property type="evidence" value="ECO:0007669"/>
    <property type="project" value="TreeGrafter"/>
</dbReference>
<keyword evidence="8 10" id="KW-0472">Membrane</keyword>
<feature type="transmembrane region" description="Helical" evidence="10">
    <location>
        <begin position="179"/>
        <end position="199"/>
    </location>
</feature>
<dbReference type="GO" id="GO:0005789">
    <property type="term" value="C:endoplasmic reticulum membrane"/>
    <property type="evidence" value="ECO:0007669"/>
    <property type="project" value="TreeGrafter"/>
</dbReference>
<feature type="transmembrane region" description="Helical" evidence="10">
    <location>
        <begin position="72"/>
        <end position="91"/>
    </location>
</feature>
<keyword evidence="3 10" id="KW-0808">Transferase</keyword>
<evidence type="ECO:0000256" key="6">
    <source>
        <dbReference type="ARBA" id="ARBA00022989"/>
    </source>
</evidence>
<dbReference type="GO" id="GO:0019367">
    <property type="term" value="P:fatty acid elongation, saturated fatty acid"/>
    <property type="evidence" value="ECO:0007669"/>
    <property type="project" value="TreeGrafter"/>
</dbReference>
<dbReference type="Proteomes" id="UP001321473">
    <property type="component" value="Unassembled WGS sequence"/>
</dbReference>
<proteinExistence type="inferred from homology"/>
<comment type="catalytic activity">
    <reaction evidence="10">
        <text>a very-long-chain acyl-CoA + malonyl-CoA + H(+) = a very-long-chain 3-oxoacyl-CoA + CO2 + CoA</text>
        <dbReference type="Rhea" id="RHEA:32727"/>
        <dbReference type="ChEBI" id="CHEBI:15378"/>
        <dbReference type="ChEBI" id="CHEBI:16526"/>
        <dbReference type="ChEBI" id="CHEBI:57287"/>
        <dbReference type="ChEBI" id="CHEBI:57384"/>
        <dbReference type="ChEBI" id="CHEBI:90725"/>
        <dbReference type="ChEBI" id="CHEBI:90736"/>
        <dbReference type="EC" id="2.3.1.199"/>
    </reaction>
</comment>
<gene>
    <name evidence="11" type="ORF">V5799_031314</name>
</gene>
<dbReference type="GO" id="GO:0030148">
    <property type="term" value="P:sphingolipid biosynthetic process"/>
    <property type="evidence" value="ECO:0007669"/>
    <property type="project" value="TreeGrafter"/>
</dbReference>
<dbReference type="GO" id="GO:0009922">
    <property type="term" value="F:fatty acid elongase activity"/>
    <property type="evidence" value="ECO:0007669"/>
    <property type="project" value="UniProtKB-EC"/>
</dbReference>
<comment type="subcellular location">
    <subcellularLocation>
        <location evidence="1">Membrane</location>
        <topology evidence="1">Multi-pass membrane protein</topology>
    </subcellularLocation>
</comment>
<keyword evidence="4 10" id="KW-0812">Transmembrane</keyword>
<evidence type="ECO:0000256" key="1">
    <source>
        <dbReference type="ARBA" id="ARBA00004141"/>
    </source>
</evidence>
<accession>A0AAQ4EKN8</accession>
<evidence type="ECO:0000256" key="9">
    <source>
        <dbReference type="ARBA" id="ARBA00023160"/>
    </source>
</evidence>
<dbReference type="GO" id="GO:0034625">
    <property type="term" value="P:fatty acid elongation, monounsaturated fatty acid"/>
    <property type="evidence" value="ECO:0007669"/>
    <property type="project" value="TreeGrafter"/>
</dbReference>
<evidence type="ECO:0000256" key="2">
    <source>
        <dbReference type="ARBA" id="ARBA00022516"/>
    </source>
</evidence>
<comment type="caution">
    <text evidence="11">The sequence shown here is derived from an EMBL/GenBank/DDBJ whole genome shotgun (WGS) entry which is preliminary data.</text>
</comment>
<dbReference type="EC" id="2.3.1.199" evidence="10"/>
<protein>
    <recommendedName>
        <fullName evidence="10">Elongation of very long chain fatty acids protein</fullName>
        <ecNumber evidence="10">2.3.1.199</ecNumber>
    </recommendedName>
    <alternativeName>
        <fullName evidence="10">Very-long-chain 3-oxoacyl-CoA synthase</fullName>
    </alternativeName>
</protein>
<dbReference type="AlphaFoldDB" id="A0AAQ4EKN8"/>
<evidence type="ECO:0000256" key="8">
    <source>
        <dbReference type="ARBA" id="ARBA00023136"/>
    </source>
</evidence>
<keyword evidence="6 10" id="KW-1133">Transmembrane helix</keyword>
<keyword evidence="7 10" id="KW-0443">Lipid metabolism</keyword>
<dbReference type="PANTHER" id="PTHR11157">
    <property type="entry name" value="FATTY ACID ACYL TRANSFERASE-RELATED"/>
    <property type="match status" value="1"/>
</dbReference>
<organism evidence="11 12">
    <name type="scientific">Amblyomma americanum</name>
    <name type="common">Lone star tick</name>
    <dbReference type="NCBI Taxonomy" id="6943"/>
    <lineage>
        <taxon>Eukaryota</taxon>
        <taxon>Metazoa</taxon>
        <taxon>Ecdysozoa</taxon>
        <taxon>Arthropoda</taxon>
        <taxon>Chelicerata</taxon>
        <taxon>Arachnida</taxon>
        <taxon>Acari</taxon>
        <taxon>Parasitiformes</taxon>
        <taxon>Ixodida</taxon>
        <taxon>Ixodoidea</taxon>
        <taxon>Ixodidae</taxon>
        <taxon>Amblyomminae</taxon>
        <taxon>Amblyomma</taxon>
    </lineage>
</organism>
<feature type="transmembrane region" description="Helical" evidence="10">
    <location>
        <begin position="31"/>
        <end position="51"/>
    </location>
</feature>
<feature type="transmembrane region" description="Helical" evidence="10">
    <location>
        <begin position="148"/>
        <end position="167"/>
    </location>
</feature>
<keyword evidence="2 10" id="KW-0444">Lipid biosynthesis</keyword>
<dbReference type="InterPro" id="IPR002076">
    <property type="entry name" value="ELO_fam"/>
</dbReference>
<evidence type="ECO:0000313" key="12">
    <source>
        <dbReference type="Proteomes" id="UP001321473"/>
    </source>
</evidence>
<evidence type="ECO:0000256" key="5">
    <source>
        <dbReference type="ARBA" id="ARBA00022832"/>
    </source>
</evidence>
<keyword evidence="12" id="KW-1185">Reference proteome</keyword>
<evidence type="ECO:0000256" key="7">
    <source>
        <dbReference type="ARBA" id="ARBA00023098"/>
    </source>
</evidence>
<evidence type="ECO:0000256" key="3">
    <source>
        <dbReference type="ARBA" id="ARBA00022679"/>
    </source>
</evidence>
<reference evidence="11 12" key="1">
    <citation type="journal article" date="2023" name="Arcadia Sci">
        <title>De novo assembly of a long-read Amblyomma americanum tick genome.</title>
        <authorList>
            <person name="Chou S."/>
            <person name="Poskanzer K.E."/>
            <person name="Rollins M."/>
            <person name="Thuy-Boun P.S."/>
        </authorList>
    </citation>
    <scope>NUCLEOTIDE SEQUENCE [LARGE SCALE GENOMIC DNA]</scope>
    <source>
        <strain evidence="11">F_SG_1</strain>
        <tissue evidence="11">Salivary glands</tissue>
    </source>
</reference>
<sequence>MASTVFADQPTWVIADVYNHFWSLRDPRTEGWGGIADAKLVLPLLVGYLYFAKVGGPRWMKDRKPFDLRMTMLAYNVLTALANAYFVVRGVEVAYMSGHYSLFCRGIQYDAPEADTSILRLTWWYCFVRVADLLDTVFFVLRKKDSHITLLHVLHHFLVVLSGWFYMNFGADGQPFFMVTVNAMAHVIMYFYYFLAALGPPVQKYLRWKRYLTGLQITQFVVTMAQCEITPLYDCGYPRALAVIGLSQCHLGLLLFVNFYIKNYVKRKARGGECDAKDKSD</sequence>
<name>A0AAQ4EKN8_AMBAM</name>
<feature type="transmembrane region" description="Helical" evidence="10">
    <location>
        <begin position="239"/>
        <end position="261"/>
    </location>
</feature>
<comment type="similarity">
    <text evidence="10">Belongs to the ELO family.</text>
</comment>
<dbReference type="GO" id="GO:0042761">
    <property type="term" value="P:very long-chain fatty acid biosynthetic process"/>
    <property type="evidence" value="ECO:0007669"/>
    <property type="project" value="TreeGrafter"/>
</dbReference>
<keyword evidence="9 10" id="KW-0275">Fatty acid biosynthesis</keyword>